<dbReference type="InterPro" id="IPR013087">
    <property type="entry name" value="Znf_C2H2_type"/>
</dbReference>
<dbReference type="GeneID" id="33572911"/>
<keyword evidence="5" id="KW-1185">Reference proteome</keyword>
<proteinExistence type="predicted"/>
<dbReference type="GO" id="GO:0008270">
    <property type="term" value="F:zinc ion binding"/>
    <property type="evidence" value="ECO:0007669"/>
    <property type="project" value="UniProtKB-KW"/>
</dbReference>
<evidence type="ECO:0000313" key="4">
    <source>
        <dbReference type="EMBL" id="ORZ13825.1"/>
    </source>
</evidence>
<feature type="compositionally biased region" description="Acidic residues" evidence="2">
    <location>
        <begin position="148"/>
        <end position="157"/>
    </location>
</feature>
<evidence type="ECO:0000256" key="1">
    <source>
        <dbReference type="PROSITE-ProRule" id="PRU00042"/>
    </source>
</evidence>
<dbReference type="PROSITE" id="PS00028">
    <property type="entry name" value="ZINC_FINGER_C2H2_1"/>
    <property type="match status" value="1"/>
</dbReference>
<dbReference type="OrthoDB" id="2422497at2759"/>
<name>A0A1Y2GKK6_9FUNG</name>
<dbReference type="Proteomes" id="UP000193648">
    <property type="component" value="Unassembled WGS sequence"/>
</dbReference>
<dbReference type="SUPFAM" id="SSF57667">
    <property type="entry name" value="beta-beta-alpha zinc fingers"/>
    <property type="match status" value="1"/>
</dbReference>
<evidence type="ECO:0000259" key="3">
    <source>
        <dbReference type="PROSITE" id="PS50157"/>
    </source>
</evidence>
<dbReference type="InParanoid" id="A0A1Y2GKK6"/>
<dbReference type="RefSeq" id="XP_021880609.1">
    <property type="nucleotide sequence ID" value="XM_022031070.1"/>
</dbReference>
<reference evidence="4 5" key="1">
    <citation type="submission" date="2016-07" db="EMBL/GenBank/DDBJ databases">
        <title>Pervasive Adenine N6-methylation of Active Genes in Fungi.</title>
        <authorList>
            <consortium name="DOE Joint Genome Institute"/>
            <person name="Mondo S.J."/>
            <person name="Dannebaum R.O."/>
            <person name="Kuo R.C."/>
            <person name="Labutti K."/>
            <person name="Haridas S."/>
            <person name="Kuo A."/>
            <person name="Salamov A."/>
            <person name="Ahrendt S.R."/>
            <person name="Lipzen A."/>
            <person name="Sullivan W."/>
            <person name="Andreopoulos W.B."/>
            <person name="Clum A."/>
            <person name="Lindquist E."/>
            <person name="Daum C."/>
            <person name="Ramamoorthy G.K."/>
            <person name="Gryganskyi A."/>
            <person name="Culley D."/>
            <person name="Magnuson J.K."/>
            <person name="James T.Y."/>
            <person name="O'Malley M.A."/>
            <person name="Stajich J.E."/>
            <person name="Spatafora J.W."/>
            <person name="Visel A."/>
            <person name="Grigoriev I.V."/>
        </authorList>
    </citation>
    <scope>NUCLEOTIDE SEQUENCE [LARGE SCALE GENOMIC DNA]</scope>
    <source>
        <strain evidence="4 5">NRRL 3116</strain>
    </source>
</reference>
<dbReference type="AlphaFoldDB" id="A0A1Y2GKK6"/>
<dbReference type="Gene3D" id="3.30.160.60">
    <property type="entry name" value="Classic Zinc Finger"/>
    <property type="match status" value="1"/>
</dbReference>
<keyword evidence="1" id="KW-0862">Zinc</keyword>
<dbReference type="EMBL" id="MCFF01000022">
    <property type="protein sequence ID" value="ORZ13825.1"/>
    <property type="molecule type" value="Genomic_DNA"/>
</dbReference>
<comment type="caution">
    <text evidence="4">The sequence shown here is derived from an EMBL/GenBank/DDBJ whole genome shotgun (WGS) entry which is preliminary data.</text>
</comment>
<gene>
    <name evidence="4" type="ORF">BCR41DRAFT_89509</name>
</gene>
<protein>
    <recommendedName>
        <fullName evidence="3">C2H2-type domain-containing protein</fullName>
    </recommendedName>
</protein>
<organism evidence="4 5">
    <name type="scientific">Lobosporangium transversale</name>
    <dbReference type="NCBI Taxonomy" id="64571"/>
    <lineage>
        <taxon>Eukaryota</taxon>
        <taxon>Fungi</taxon>
        <taxon>Fungi incertae sedis</taxon>
        <taxon>Mucoromycota</taxon>
        <taxon>Mortierellomycotina</taxon>
        <taxon>Mortierellomycetes</taxon>
        <taxon>Mortierellales</taxon>
        <taxon>Mortierellaceae</taxon>
        <taxon>Lobosporangium</taxon>
    </lineage>
</organism>
<evidence type="ECO:0000256" key="2">
    <source>
        <dbReference type="SAM" id="MobiDB-lite"/>
    </source>
</evidence>
<accession>A0A1Y2GKK6</accession>
<sequence>MRTVTLLAHMIQIAVFSLNDTKVALHLIFSGTHIRLSFFFLLSIALDTNSFQTYTQIHNTTHHSFNFIQVSSVGTVAKHQLQPTTFDRRRSSVKALLNSPNPPASPLDALVMALEATVEEEEAGLERFSTKIEDDAMTTTGAAVTAGAEDEEEDDPDATIPSSPTMFMKRPASATGPSLHHLPSMMLPESAASSVARSHSASSLTPSTLPRESLAQHSSNQRKMSISSQDSSSSFASNGERTKEYACTIENCKKKFFQISHLRSHERRCHSGTRPYTIGG</sequence>
<keyword evidence="1" id="KW-0863">Zinc-finger</keyword>
<dbReference type="PROSITE" id="PS50157">
    <property type="entry name" value="ZINC_FINGER_C2H2_2"/>
    <property type="match status" value="1"/>
</dbReference>
<feature type="region of interest" description="Disordered" evidence="2">
    <location>
        <begin position="145"/>
        <end position="238"/>
    </location>
</feature>
<evidence type="ECO:0000313" key="5">
    <source>
        <dbReference type="Proteomes" id="UP000193648"/>
    </source>
</evidence>
<feature type="compositionally biased region" description="Low complexity" evidence="2">
    <location>
        <begin position="225"/>
        <end position="237"/>
    </location>
</feature>
<feature type="compositionally biased region" description="Polar residues" evidence="2">
    <location>
        <begin position="204"/>
        <end position="224"/>
    </location>
</feature>
<feature type="domain" description="C2H2-type" evidence="3">
    <location>
        <begin position="245"/>
        <end position="275"/>
    </location>
</feature>
<feature type="compositionally biased region" description="Low complexity" evidence="2">
    <location>
        <begin position="190"/>
        <end position="203"/>
    </location>
</feature>
<dbReference type="InterPro" id="IPR036236">
    <property type="entry name" value="Znf_C2H2_sf"/>
</dbReference>
<keyword evidence="1" id="KW-0479">Metal-binding</keyword>